<keyword evidence="3" id="KW-0808">Transferase</keyword>
<evidence type="ECO:0000256" key="2">
    <source>
        <dbReference type="ARBA" id="ARBA00022676"/>
    </source>
</evidence>
<dbReference type="PANTHER" id="PTHR14453">
    <property type="entry name" value="PARP/ZINC FINGER CCCH TYPE DOMAIN CONTAINING PROTEIN"/>
    <property type="match status" value="1"/>
</dbReference>
<dbReference type="InterPro" id="IPR052056">
    <property type="entry name" value="Mono-ARTD/PARP"/>
</dbReference>
<name>A0AAN9BR05_9CAEN</name>
<sequence>MACQKLNDKEKEDGRAPKRHRFQATTIFCTKIVVSNIHPEVKREELVSFLNSGKVRCAVDDFQELPSRNGAAVLTFAALVEVGALREICKSNPLREQLLQIEAAQGLEDADSSGAYATSGAQSAPVTTRATSSHVCLEALVSGIPPTVTDDHLTNLLECATDDCEVKHVRRGTKEGVAVVVFEKHVDTDEIQSFCNENAEDGNVLRVEPVANTGAVLIRNPPPEITTGSFKFYLRNTKRSGGSKGVTINRDAHNQYLVASFDSKDVAKRVAEKQHTLEGHALQLEWFDLDLNILPCPDDRSVDVTSTSRPVAQGSTSFCVAAADFAPPNQENSHSFVRGNDVNLDITRGLERINLYKRVEQSSVVHQTIDLNSKQRFFLNNFCTAELESVQRGTGLKYACIEIKRNVCEIQGYCAGVTKAEKRLKDIIKKLCCRRAIFTHPNLASMLQSRKEMWDPMVGRVSQENCCIITELPDPRLKDADNDSDEWGQWSATVINSFPLPGGQEILHVTDGNAEDLKVDAAVLCYNGQSVQSSTNRQKRQSTQASVQNTGARPKNHGNSSNRDERQSSDQPRGINVTQSGALPCKAVIYVDLSHYFSEGSSAAFDSALQALMTDIFQECDRHHFSSLALPVFGVDVCGSHDPQPVGAATKGIAMCCCHALGFNGENSSVRDVFLCSGRAACLHGLTFALEDQDGPSLPKLSPFPATFQRLSCQPIGSRHTPPNTISVSMGDISRIKADVLIVPLDIDIGLDLDKSKVTRSLVMNGGEFVQFSIQHRTGNYRTTVKCIDENNEELADQHLLVGSPGQLNAKHIFYVYIPPWGPGVIKMLRERVQKCLWKAAEKGCKTVAMTALGVGKLGYPVEFAARTSIAAVADFMDQGKTSLENINFVMLPSDFRTLQAFRAEQSKWQRQRVCAKGGQMQPQNATQPTVNRHSYYSEPSAFGRRRGRENNLSPRTPAWETVWQRGYRPGPTRQDAVSLFIFSDSEERRQAAVEEIATGIISILGPVETEEPRKKVAGDGRRRGDDGQGDHSGGSFDSWEWGLGSSPANTRRGKGMRASWQKQ</sequence>
<protein>
    <recommendedName>
        <fullName evidence="7">Macro domain-containing protein</fullName>
    </recommendedName>
</protein>
<dbReference type="InterPro" id="IPR043472">
    <property type="entry name" value="Macro_dom-like"/>
</dbReference>
<dbReference type="SUPFAM" id="SSF52949">
    <property type="entry name" value="Macro domain-like"/>
    <property type="match status" value="2"/>
</dbReference>
<dbReference type="GO" id="GO:0005737">
    <property type="term" value="C:cytoplasm"/>
    <property type="evidence" value="ECO:0007669"/>
    <property type="project" value="TreeGrafter"/>
</dbReference>
<keyword evidence="2" id="KW-0328">Glycosyltransferase</keyword>
<dbReference type="Proteomes" id="UP001374579">
    <property type="component" value="Unassembled WGS sequence"/>
</dbReference>
<evidence type="ECO:0000259" key="7">
    <source>
        <dbReference type="PROSITE" id="PS51154"/>
    </source>
</evidence>
<dbReference type="Gene3D" id="3.40.220.10">
    <property type="entry name" value="Leucine Aminopeptidase, subunit E, domain 1"/>
    <property type="match status" value="2"/>
</dbReference>
<dbReference type="InterPro" id="IPR002589">
    <property type="entry name" value="Macro_dom"/>
</dbReference>
<evidence type="ECO:0000256" key="3">
    <source>
        <dbReference type="ARBA" id="ARBA00022679"/>
    </source>
</evidence>
<keyword evidence="5" id="KW-0539">Nucleus</keyword>
<dbReference type="Gene3D" id="3.30.70.330">
    <property type="match status" value="1"/>
</dbReference>
<evidence type="ECO:0000313" key="9">
    <source>
        <dbReference type="Proteomes" id="UP001374579"/>
    </source>
</evidence>
<dbReference type="SUPFAM" id="SSF54928">
    <property type="entry name" value="RNA-binding domain, RBD"/>
    <property type="match status" value="1"/>
</dbReference>
<dbReference type="PROSITE" id="PS51154">
    <property type="entry name" value="MACRO"/>
    <property type="match status" value="1"/>
</dbReference>
<proteinExistence type="predicted"/>
<feature type="compositionally biased region" description="Polar residues" evidence="6">
    <location>
        <begin position="921"/>
        <end position="935"/>
    </location>
</feature>
<feature type="region of interest" description="Disordered" evidence="6">
    <location>
        <begin position="917"/>
        <end position="954"/>
    </location>
</feature>
<keyword evidence="4" id="KW-0520">NAD</keyword>
<comment type="subcellular location">
    <subcellularLocation>
        <location evidence="1">Nucleus</location>
    </subcellularLocation>
</comment>
<reference evidence="8 9" key="1">
    <citation type="submission" date="2024-02" db="EMBL/GenBank/DDBJ databases">
        <title>Chromosome-scale genome assembly of the rough periwinkle Littorina saxatilis.</title>
        <authorList>
            <person name="De Jode A."/>
            <person name="Faria R."/>
            <person name="Formenti G."/>
            <person name="Sims Y."/>
            <person name="Smith T.P."/>
            <person name="Tracey A."/>
            <person name="Wood J.M.D."/>
            <person name="Zagrodzka Z.B."/>
            <person name="Johannesson K."/>
            <person name="Butlin R.K."/>
            <person name="Leder E.H."/>
        </authorList>
    </citation>
    <scope>NUCLEOTIDE SEQUENCE [LARGE SCALE GENOMIC DNA]</scope>
    <source>
        <strain evidence="8">Snail1</strain>
        <tissue evidence="8">Muscle</tissue>
    </source>
</reference>
<dbReference type="PANTHER" id="PTHR14453:SF67">
    <property type="entry name" value="POLY [ADP-RIBOSE] POLYMERASE"/>
    <property type="match status" value="1"/>
</dbReference>
<gene>
    <name evidence="8" type="ORF">V1264_013972</name>
</gene>
<feature type="compositionally biased region" description="Basic and acidic residues" evidence="6">
    <location>
        <begin position="1012"/>
        <end position="1030"/>
    </location>
</feature>
<dbReference type="GO" id="GO:0003676">
    <property type="term" value="F:nucleic acid binding"/>
    <property type="evidence" value="ECO:0007669"/>
    <property type="project" value="InterPro"/>
</dbReference>
<feature type="domain" description="Macro" evidence="7">
    <location>
        <begin position="713"/>
        <end position="910"/>
    </location>
</feature>
<dbReference type="InterPro" id="IPR012677">
    <property type="entry name" value="Nucleotide-bd_a/b_plait_sf"/>
</dbReference>
<dbReference type="EMBL" id="JBAMIC010000003">
    <property type="protein sequence ID" value="KAK7110037.1"/>
    <property type="molecule type" value="Genomic_DNA"/>
</dbReference>
<comment type="caution">
    <text evidence="8">The sequence shown here is derived from an EMBL/GenBank/DDBJ whole genome shotgun (WGS) entry which is preliminary data.</text>
</comment>
<dbReference type="GO" id="GO:0003714">
    <property type="term" value="F:transcription corepressor activity"/>
    <property type="evidence" value="ECO:0007669"/>
    <property type="project" value="TreeGrafter"/>
</dbReference>
<dbReference type="Pfam" id="PF01661">
    <property type="entry name" value="Macro"/>
    <property type="match status" value="1"/>
</dbReference>
<evidence type="ECO:0000256" key="5">
    <source>
        <dbReference type="ARBA" id="ARBA00023242"/>
    </source>
</evidence>
<feature type="region of interest" description="Disordered" evidence="6">
    <location>
        <begin position="1012"/>
        <end position="1064"/>
    </location>
</feature>
<dbReference type="CDD" id="cd00590">
    <property type="entry name" value="RRM_SF"/>
    <property type="match status" value="1"/>
</dbReference>
<evidence type="ECO:0000313" key="8">
    <source>
        <dbReference type="EMBL" id="KAK7110037.1"/>
    </source>
</evidence>
<feature type="compositionally biased region" description="Polar residues" evidence="6">
    <location>
        <begin position="533"/>
        <end position="561"/>
    </location>
</feature>
<organism evidence="8 9">
    <name type="scientific">Littorina saxatilis</name>
    <dbReference type="NCBI Taxonomy" id="31220"/>
    <lineage>
        <taxon>Eukaryota</taxon>
        <taxon>Metazoa</taxon>
        <taxon>Spiralia</taxon>
        <taxon>Lophotrochozoa</taxon>
        <taxon>Mollusca</taxon>
        <taxon>Gastropoda</taxon>
        <taxon>Caenogastropoda</taxon>
        <taxon>Littorinimorpha</taxon>
        <taxon>Littorinoidea</taxon>
        <taxon>Littorinidae</taxon>
        <taxon>Littorina</taxon>
    </lineage>
</organism>
<evidence type="ECO:0000256" key="4">
    <source>
        <dbReference type="ARBA" id="ARBA00023027"/>
    </source>
</evidence>
<evidence type="ECO:0000256" key="6">
    <source>
        <dbReference type="SAM" id="MobiDB-lite"/>
    </source>
</evidence>
<accession>A0AAN9BR05</accession>
<dbReference type="GO" id="GO:0005634">
    <property type="term" value="C:nucleus"/>
    <property type="evidence" value="ECO:0007669"/>
    <property type="project" value="UniProtKB-SubCell"/>
</dbReference>
<feature type="region of interest" description="Disordered" evidence="6">
    <location>
        <begin position="533"/>
        <end position="578"/>
    </location>
</feature>
<dbReference type="GO" id="GO:0016757">
    <property type="term" value="F:glycosyltransferase activity"/>
    <property type="evidence" value="ECO:0007669"/>
    <property type="project" value="UniProtKB-KW"/>
</dbReference>
<keyword evidence="9" id="KW-1185">Reference proteome</keyword>
<evidence type="ECO:0000256" key="1">
    <source>
        <dbReference type="ARBA" id="ARBA00004123"/>
    </source>
</evidence>
<dbReference type="InterPro" id="IPR035979">
    <property type="entry name" value="RBD_domain_sf"/>
</dbReference>
<dbReference type="GO" id="GO:0010629">
    <property type="term" value="P:negative regulation of gene expression"/>
    <property type="evidence" value="ECO:0007669"/>
    <property type="project" value="TreeGrafter"/>
</dbReference>
<dbReference type="AlphaFoldDB" id="A0AAN9BR05"/>